<accession>A0A0G9MK11</accession>
<dbReference type="OrthoDB" id="9777890at2"/>
<organism evidence="1 2">
    <name type="scientific">Aurantiacibacter gangjinensis</name>
    <dbReference type="NCBI Taxonomy" id="502682"/>
    <lineage>
        <taxon>Bacteria</taxon>
        <taxon>Pseudomonadati</taxon>
        <taxon>Pseudomonadota</taxon>
        <taxon>Alphaproteobacteria</taxon>
        <taxon>Sphingomonadales</taxon>
        <taxon>Erythrobacteraceae</taxon>
        <taxon>Aurantiacibacter</taxon>
    </lineage>
</organism>
<dbReference type="Proteomes" id="UP000053070">
    <property type="component" value="Unassembled WGS sequence"/>
</dbReference>
<dbReference type="EMBL" id="LBHC01000003">
    <property type="protein sequence ID" value="KLE31025.1"/>
    <property type="molecule type" value="Genomic_DNA"/>
</dbReference>
<reference evidence="1 2" key="1">
    <citation type="submission" date="2015-04" db="EMBL/GenBank/DDBJ databases">
        <title>The draft genome sequence of Erythrobacr gangjinensis K7-2.</title>
        <authorList>
            <person name="Zhuang L."/>
            <person name="Liu Y."/>
            <person name="Shao Z."/>
        </authorList>
    </citation>
    <scope>NUCLEOTIDE SEQUENCE [LARGE SCALE GENOMIC DNA]</scope>
    <source>
        <strain evidence="1 2">K7-2</strain>
    </source>
</reference>
<dbReference type="PANTHER" id="PTHR12788:SF10">
    <property type="entry name" value="PROTEIN-TYROSINE SULFOTRANSFERASE"/>
    <property type="match status" value="1"/>
</dbReference>
<dbReference type="GO" id="GO:0008476">
    <property type="term" value="F:protein-tyrosine sulfotransferase activity"/>
    <property type="evidence" value="ECO:0007669"/>
    <property type="project" value="InterPro"/>
</dbReference>
<sequence>MALPHRYVFVAGLHRSGTSLVARILGNHPQIASIENAPVPENEGCYLQGGIPHTALHGIPGEFATDPVQHLVEGCAFDTLETQQRIEHDWSNWFDSAKPWRVEKSPVNLTRMRLYQNLFPTAQFIVVKRNPLKLAAAMAKWSQQSTEALIRYALDAYALADDDLRYLHAAMVVHYEELVEHPQQVAKALYAFLGLDCVELAEPIHDGNADYADHAIGDRGLRERLLAAGYDPDGSLQRSGITCRHPLRAVREAVESAFSASPD</sequence>
<evidence type="ECO:0000313" key="2">
    <source>
        <dbReference type="Proteomes" id="UP000053070"/>
    </source>
</evidence>
<dbReference type="PANTHER" id="PTHR12788">
    <property type="entry name" value="PROTEIN-TYROSINE SULFOTRANSFERASE 2"/>
    <property type="match status" value="1"/>
</dbReference>
<evidence type="ECO:0000313" key="1">
    <source>
        <dbReference type="EMBL" id="KLE31025.1"/>
    </source>
</evidence>
<gene>
    <name evidence="1" type="ORF">AAW01_12220</name>
</gene>
<dbReference type="SUPFAM" id="SSF52540">
    <property type="entry name" value="P-loop containing nucleoside triphosphate hydrolases"/>
    <property type="match status" value="1"/>
</dbReference>
<dbReference type="PATRIC" id="fig|502682.8.peg.2493"/>
<dbReference type="RefSeq" id="WP_047007735.1">
    <property type="nucleotide sequence ID" value="NZ_CP018098.1"/>
</dbReference>
<dbReference type="KEGG" id="egn:BMF35_b0158"/>
<proteinExistence type="predicted"/>
<name>A0A0G9MK11_9SPHN</name>
<dbReference type="STRING" id="502682.BMF35_b0158"/>
<dbReference type="InterPro" id="IPR026634">
    <property type="entry name" value="TPST-like"/>
</dbReference>
<protein>
    <submittedName>
        <fullName evidence="1">Nodulation protein NoeE</fullName>
    </submittedName>
</protein>
<dbReference type="InterPro" id="IPR027417">
    <property type="entry name" value="P-loop_NTPase"/>
</dbReference>
<dbReference type="Pfam" id="PF13469">
    <property type="entry name" value="Sulfotransfer_3"/>
    <property type="match status" value="1"/>
</dbReference>
<dbReference type="AlphaFoldDB" id="A0A0G9MK11"/>
<keyword evidence="2" id="KW-1185">Reference proteome</keyword>
<comment type="caution">
    <text evidence="1">The sequence shown here is derived from an EMBL/GenBank/DDBJ whole genome shotgun (WGS) entry which is preliminary data.</text>
</comment>
<dbReference type="Gene3D" id="3.40.50.300">
    <property type="entry name" value="P-loop containing nucleotide triphosphate hydrolases"/>
    <property type="match status" value="1"/>
</dbReference>